<feature type="transmembrane region" description="Helical" evidence="5">
    <location>
        <begin position="127"/>
        <end position="145"/>
    </location>
</feature>
<feature type="domain" description="O-antigen ligase-related" evidence="6">
    <location>
        <begin position="191"/>
        <end position="331"/>
    </location>
</feature>
<dbReference type="PANTHER" id="PTHR37422:SF13">
    <property type="entry name" value="LIPOPOLYSACCHARIDE BIOSYNTHESIS PROTEIN PA4999-RELATED"/>
    <property type="match status" value="1"/>
</dbReference>
<feature type="transmembrane region" description="Helical" evidence="5">
    <location>
        <begin position="183"/>
        <end position="199"/>
    </location>
</feature>
<dbReference type="AlphaFoldDB" id="A0A109UGH8"/>
<evidence type="ECO:0000313" key="7">
    <source>
        <dbReference type="EMBL" id="AMC92685.1"/>
    </source>
</evidence>
<reference evidence="7 8" key="1">
    <citation type="submission" date="2015-10" db="EMBL/GenBank/DDBJ databases">
        <title>Erysipelothrix larvae sp. LV19 isolated from the larval gut of the rhinoceros beetle, Trypoxylus dichotomus.</title>
        <authorList>
            <person name="Lim S."/>
            <person name="Kim B.-C."/>
        </authorList>
    </citation>
    <scope>NUCLEOTIDE SEQUENCE [LARGE SCALE GENOMIC DNA]</scope>
    <source>
        <strain evidence="7 8">LV19</strain>
    </source>
</reference>
<evidence type="ECO:0000256" key="4">
    <source>
        <dbReference type="ARBA" id="ARBA00023136"/>
    </source>
</evidence>
<name>A0A109UGH8_9FIRM</name>
<dbReference type="InterPro" id="IPR007016">
    <property type="entry name" value="O-antigen_ligase-rel_domated"/>
</dbReference>
<feature type="transmembrane region" description="Helical" evidence="5">
    <location>
        <begin position="314"/>
        <end position="339"/>
    </location>
</feature>
<dbReference type="Pfam" id="PF04932">
    <property type="entry name" value="Wzy_C"/>
    <property type="match status" value="1"/>
</dbReference>
<keyword evidence="2 5" id="KW-0812">Transmembrane</keyword>
<comment type="subcellular location">
    <subcellularLocation>
        <location evidence="1">Membrane</location>
        <topology evidence="1">Multi-pass membrane protein</topology>
    </subcellularLocation>
</comment>
<evidence type="ECO:0000256" key="3">
    <source>
        <dbReference type="ARBA" id="ARBA00022989"/>
    </source>
</evidence>
<accession>A0A109UGH8</accession>
<evidence type="ECO:0000256" key="1">
    <source>
        <dbReference type="ARBA" id="ARBA00004141"/>
    </source>
</evidence>
<protein>
    <recommendedName>
        <fullName evidence="6">O-antigen ligase-related domain-containing protein</fullName>
    </recommendedName>
</protein>
<gene>
    <name evidence="7" type="ORF">AOC36_01365</name>
</gene>
<evidence type="ECO:0000256" key="5">
    <source>
        <dbReference type="SAM" id="Phobius"/>
    </source>
</evidence>
<evidence type="ECO:0000259" key="6">
    <source>
        <dbReference type="Pfam" id="PF04932"/>
    </source>
</evidence>
<feature type="transmembrane region" description="Helical" evidence="5">
    <location>
        <begin position="205"/>
        <end position="222"/>
    </location>
</feature>
<dbReference type="Proteomes" id="UP000063781">
    <property type="component" value="Chromosome"/>
</dbReference>
<feature type="transmembrane region" description="Helical" evidence="5">
    <location>
        <begin position="12"/>
        <end position="32"/>
    </location>
</feature>
<sequence>MKKEEMRSSDNASVSINKLLIFVIYTFPFITLFNVGRITIQVETIVFIIIFLNVVKDLLMRKLYVNTTPLRNKLALMAIYTIVILSIISFFYTSKYITSQIKDITYWLLSLTPLVFIDKGRPQLEEYISTIMISSSIGVAILLYLRTGIRGSGFISSANLAGSLFVLAFVIGLGHFFETKEKLFVVYMGVNLVGIIATGSREALMTLLISIVSFLLISVLFSPKKFLKWVSYISIMSFIGVYILQKHFYEVLNRYLVTIENLSSRDAGNVNFAFANRLTIWKELLGWSTQHPFTPLGFQGLRAMDFYGHYSHNMFLQALIIGGLLGLIAFIIFLIKIFIDSKIIMKNSKSPIAISFFSLLIAYLVTGLVSDHFLNFFTWNYVYFLLFREIEKEYKYISRID</sequence>
<keyword evidence="4 5" id="KW-0472">Membrane</keyword>
<dbReference type="EMBL" id="CP013213">
    <property type="protein sequence ID" value="AMC92685.1"/>
    <property type="molecule type" value="Genomic_DNA"/>
</dbReference>
<dbReference type="STRING" id="1514105.AOC36_01365"/>
<dbReference type="InterPro" id="IPR051533">
    <property type="entry name" value="WaaL-like"/>
</dbReference>
<feature type="transmembrane region" description="Helical" evidence="5">
    <location>
        <begin position="151"/>
        <end position="171"/>
    </location>
</feature>
<dbReference type="GO" id="GO:0016020">
    <property type="term" value="C:membrane"/>
    <property type="evidence" value="ECO:0007669"/>
    <property type="project" value="UniProtKB-SubCell"/>
</dbReference>
<evidence type="ECO:0000313" key="8">
    <source>
        <dbReference type="Proteomes" id="UP000063781"/>
    </source>
</evidence>
<feature type="transmembrane region" description="Helical" evidence="5">
    <location>
        <begin position="351"/>
        <end position="370"/>
    </location>
</feature>
<evidence type="ECO:0000256" key="2">
    <source>
        <dbReference type="ARBA" id="ARBA00022692"/>
    </source>
</evidence>
<proteinExistence type="predicted"/>
<dbReference type="RefSeq" id="WP_067630350.1">
    <property type="nucleotide sequence ID" value="NZ_CP013213.1"/>
</dbReference>
<dbReference type="KEGG" id="erl:AOC36_01365"/>
<keyword evidence="8" id="KW-1185">Reference proteome</keyword>
<dbReference type="PANTHER" id="PTHR37422">
    <property type="entry name" value="TEICHURONIC ACID BIOSYNTHESIS PROTEIN TUAE"/>
    <property type="match status" value="1"/>
</dbReference>
<keyword evidence="3 5" id="KW-1133">Transmembrane helix</keyword>
<feature type="transmembrane region" description="Helical" evidence="5">
    <location>
        <begin position="75"/>
        <end position="92"/>
    </location>
</feature>
<feature type="transmembrane region" description="Helical" evidence="5">
    <location>
        <begin position="229"/>
        <end position="245"/>
    </location>
</feature>
<organism evidence="7 8">
    <name type="scientific">Erysipelothrix larvae</name>
    <dbReference type="NCBI Taxonomy" id="1514105"/>
    <lineage>
        <taxon>Bacteria</taxon>
        <taxon>Bacillati</taxon>
        <taxon>Bacillota</taxon>
        <taxon>Erysipelotrichia</taxon>
        <taxon>Erysipelotrichales</taxon>
        <taxon>Erysipelotrichaceae</taxon>
        <taxon>Erysipelothrix</taxon>
    </lineage>
</organism>